<accession>A0ABD2QHI4</accession>
<feature type="transmembrane region" description="Helical" evidence="1">
    <location>
        <begin position="20"/>
        <end position="47"/>
    </location>
</feature>
<evidence type="ECO:0000256" key="1">
    <source>
        <dbReference type="SAM" id="Phobius"/>
    </source>
</evidence>
<keyword evidence="1" id="KW-1133">Transmembrane helix</keyword>
<keyword evidence="3" id="KW-1185">Reference proteome</keyword>
<organism evidence="2 3">
    <name type="scientific">Cichlidogyrus casuarinus</name>
    <dbReference type="NCBI Taxonomy" id="1844966"/>
    <lineage>
        <taxon>Eukaryota</taxon>
        <taxon>Metazoa</taxon>
        <taxon>Spiralia</taxon>
        <taxon>Lophotrochozoa</taxon>
        <taxon>Platyhelminthes</taxon>
        <taxon>Monogenea</taxon>
        <taxon>Monopisthocotylea</taxon>
        <taxon>Dactylogyridea</taxon>
        <taxon>Ancyrocephalidae</taxon>
        <taxon>Cichlidogyrus</taxon>
    </lineage>
</organism>
<keyword evidence="1" id="KW-0472">Membrane</keyword>
<gene>
    <name evidence="2" type="ORF">Ciccas_002352</name>
</gene>
<keyword evidence="1" id="KW-0812">Transmembrane</keyword>
<sequence length="100" mass="11963">MQSTQQNPDDNRKNMIMRYFVYTVWALQIFFVAWPLAFVVAWCFVLIQPLAPWNQQASNLCNVMRNLITLPFDWSLQMKEEKWPFDAVRTLSKTIKFRAD</sequence>
<evidence type="ECO:0000313" key="2">
    <source>
        <dbReference type="EMBL" id="KAL3318989.1"/>
    </source>
</evidence>
<evidence type="ECO:0000313" key="3">
    <source>
        <dbReference type="Proteomes" id="UP001626550"/>
    </source>
</evidence>
<protein>
    <submittedName>
        <fullName evidence="2">Uncharacterized protein</fullName>
    </submittedName>
</protein>
<name>A0ABD2QHI4_9PLAT</name>
<dbReference type="EMBL" id="JBJKFK010000182">
    <property type="protein sequence ID" value="KAL3318989.1"/>
    <property type="molecule type" value="Genomic_DNA"/>
</dbReference>
<reference evidence="2 3" key="1">
    <citation type="submission" date="2024-11" db="EMBL/GenBank/DDBJ databases">
        <title>Adaptive evolution of stress response genes in parasites aligns with host niche diversity.</title>
        <authorList>
            <person name="Hahn C."/>
            <person name="Resl P."/>
        </authorList>
    </citation>
    <scope>NUCLEOTIDE SEQUENCE [LARGE SCALE GENOMIC DNA]</scope>
    <source>
        <strain evidence="2">EGGRZ-B1_66</strain>
        <tissue evidence="2">Body</tissue>
    </source>
</reference>
<dbReference type="Proteomes" id="UP001626550">
    <property type="component" value="Unassembled WGS sequence"/>
</dbReference>
<dbReference type="AlphaFoldDB" id="A0ABD2QHI4"/>
<comment type="caution">
    <text evidence="2">The sequence shown here is derived from an EMBL/GenBank/DDBJ whole genome shotgun (WGS) entry which is preliminary data.</text>
</comment>
<proteinExistence type="predicted"/>